<name>A0ABZ3D146_9PROT</name>
<dbReference type="Proteomes" id="UP001449795">
    <property type="component" value="Chromosome"/>
</dbReference>
<accession>A0ABZ3D146</accession>
<organism evidence="1 2">
    <name type="scientific">Nguyenibacter vanlangensis</name>
    <dbReference type="NCBI Taxonomy" id="1216886"/>
    <lineage>
        <taxon>Bacteria</taxon>
        <taxon>Pseudomonadati</taxon>
        <taxon>Pseudomonadota</taxon>
        <taxon>Alphaproteobacteria</taxon>
        <taxon>Acetobacterales</taxon>
        <taxon>Acetobacteraceae</taxon>
        <taxon>Nguyenibacter</taxon>
    </lineage>
</organism>
<protein>
    <submittedName>
        <fullName evidence="1">Uncharacterized protein</fullName>
    </submittedName>
</protein>
<dbReference type="RefSeq" id="WP_342627307.1">
    <property type="nucleotide sequence ID" value="NZ_CP152276.1"/>
</dbReference>
<evidence type="ECO:0000313" key="2">
    <source>
        <dbReference type="Proteomes" id="UP001449795"/>
    </source>
</evidence>
<reference evidence="1 2" key="1">
    <citation type="submission" date="2024-04" db="EMBL/GenBank/DDBJ databases">
        <title>Complete genome sequence of Nguyenibacter vanlangesis HBCM-1154, a strain capable of nitrogen fixation, IAA production, and phosphorus solubilization isolated from sugarcane soil.</title>
        <authorList>
            <person name="MY HANH P."/>
        </authorList>
    </citation>
    <scope>NUCLEOTIDE SEQUENCE [LARGE SCALE GENOMIC DNA]</scope>
    <source>
        <strain evidence="1 2">HBCM 1154</strain>
    </source>
</reference>
<dbReference type="EMBL" id="CP152276">
    <property type="protein sequence ID" value="XAE41353.1"/>
    <property type="molecule type" value="Genomic_DNA"/>
</dbReference>
<sequence length="70" mass="8014">MKWRYARFMDVSSLNYAALYGAVFFWCDIPYFDAPAKPRYGRAMSDSLTEHAHWRRLAGSAPAACARYSA</sequence>
<proteinExistence type="predicted"/>
<evidence type="ECO:0000313" key="1">
    <source>
        <dbReference type="EMBL" id="XAE41353.1"/>
    </source>
</evidence>
<keyword evidence="2" id="KW-1185">Reference proteome</keyword>
<gene>
    <name evidence="1" type="ORF">AAC691_13685</name>
</gene>